<dbReference type="PANTHER" id="PTHR47027:SF20">
    <property type="entry name" value="REVERSE TRANSCRIPTASE-LIKE PROTEIN WITH RNA-DIRECTED DNA POLYMERASE DOMAIN"/>
    <property type="match status" value="1"/>
</dbReference>
<dbReference type="PROSITE" id="PS50878">
    <property type="entry name" value="RT_POL"/>
    <property type="match status" value="1"/>
</dbReference>
<comment type="caution">
    <text evidence="3">The sequence shown here is derived from an EMBL/GenBank/DDBJ whole genome shotgun (WGS) entry which is preliminary data.</text>
</comment>
<accession>A0AAW1MLW4</accession>
<gene>
    <name evidence="3" type="ORF">QE152_g5696</name>
</gene>
<protein>
    <submittedName>
        <fullName evidence="3">Reverse transcriptase (RNA-dependent DNA polymerase)</fullName>
    </submittedName>
</protein>
<dbReference type="InterPro" id="IPR043502">
    <property type="entry name" value="DNA/RNA_pol_sf"/>
</dbReference>
<feature type="region of interest" description="Disordered" evidence="1">
    <location>
        <begin position="1"/>
        <end position="53"/>
    </location>
</feature>
<organism evidence="3 4">
    <name type="scientific">Popillia japonica</name>
    <name type="common">Japanese beetle</name>
    <dbReference type="NCBI Taxonomy" id="7064"/>
    <lineage>
        <taxon>Eukaryota</taxon>
        <taxon>Metazoa</taxon>
        <taxon>Ecdysozoa</taxon>
        <taxon>Arthropoda</taxon>
        <taxon>Hexapoda</taxon>
        <taxon>Insecta</taxon>
        <taxon>Pterygota</taxon>
        <taxon>Neoptera</taxon>
        <taxon>Endopterygota</taxon>
        <taxon>Coleoptera</taxon>
        <taxon>Polyphaga</taxon>
        <taxon>Scarabaeiformia</taxon>
        <taxon>Scarabaeidae</taxon>
        <taxon>Rutelinae</taxon>
        <taxon>Popillia</taxon>
    </lineage>
</organism>
<proteinExistence type="predicted"/>
<dbReference type="CDD" id="cd01650">
    <property type="entry name" value="RT_nLTR_like"/>
    <property type="match status" value="1"/>
</dbReference>
<keyword evidence="3" id="KW-0695">RNA-directed DNA polymerase</keyword>
<evidence type="ECO:0000256" key="1">
    <source>
        <dbReference type="SAM" id="MobiDB-lite"/>
    </source>
</evidence>
<dbReference type="InterPro" id="IPR000477">
    <property type="entry name" value="RT_dom"/>
</dbReference>
<sequence length="610" mass="68469">MKRLSSPIGQPPAIRPRKGVTFKDLTPPPKLSGKRPRPSPDSPGEEARGPRPRYPITVASALERLLHHVLVRRLSKYLQLNHLQRDFVQEDGVLANAIILDQYMTIRRASRKSYNVASSYVRKAFNTISHRSIWRALQRHGVGNCMGRYIMNSLGNATTTITISNATTDAISFRRGVKQGDPLSPLLFNMVMDELLDEINNHQPGGTISPDTRVAAMAFADDIVLLEDREVDMALSITRTADFLRARGMDINVKKSVTVSAAVISGRSFPRTRPIFRYGREHLPIVGVISMFRYLGHTISGQGIVKPSIHHLADWLSRLGKAPLKHRQKLEILRTHLVPKLHHGLQVPSVTSGKLRATDRLIKHHVKSWLHLSNHTDDQFIHAKVRDGGLGIPCLLWESRRFGCTPNSVREKANPKIQTPNTILSPAQYWREEISSRPMSRGMEFASDDPASRTWIRFPPPGWTGRDFVRAVQLRTANLPTMGLPYHHPEELCCRPGCPRVESLLGGNPYPGRFLDAEEARLWPGRTFHFLPVVVGARGVWPRANSPTVESLRIPLDLRQSIVTACVQWGSSIHRSFMAGVWKRDPTIRRGRCAAGQTTPGQAGHMRMKP</sequence>
<dbReference type="PANTHER" id="PTHR47027">
    <property type="entry name" value="REVERSE TRANSCRIPTASE DOMAIN-CONTAINING PROTEIN"/>
    <property type="match status" value="1"/>
</dbReference>
<evidence type="ECO:0000313" key="3">
    <source>
        <dbReference type="EMBL" id="KAK9747005.1"/>
    </source>
</evidence>
<keyword evidence="3" id="KW-0808">Transferase</keyword>
<evidence type="ECO:0000259" key="2">
    <source>
        <dbReference type="PROSITE" id="PS50878"/>
    </source>
</evidence>
<keyword evidence="4" id="KW-1185">Reference proteome</keyword>
<name>A0AAW1MLW4_POPJA</name>
<feature type="domain" description="Reverse transcriptase" evidence="2">
    <location>
        <begin position="1"/>
        <end position="299"/>
    </location>
</feature>
<dbReference type="GO" id="GO:0003964">
    <property type="term" value="F:RNA-directed DNA polymerase activity"/>
    <property type="evidence" value="ECO:0007669"/>
    <property type="project" value="UniProtKB-KW"/>
</dbReference>
<dbReference type="AlphaFoldDB" id="A0AAW1MLW4"/>
<keyword evidence="3" id="KW-0548">Nucleotidyltransferase</keyword>
<evidence type="ECO:0000313" key="4">
    <source>
        <dbReference type="Proteomes" id="UP001458880"/>
    </source>
</evidence>
<dbReference type="Pfam" id="PF00078">
    <property type="entry name" value="RVT_1"/>
    <property type="match status" value="1"/>
</dbReference>
<dbReference type="Proteomes" id="UP001458880">
    <property type="component" value="Unassembled WGS sequence"/>
</dbReference>
<reference evidence="3 4" key="1">
    <citation type="journal article" date="2024" name="BMC Genomics">
        <title>De novo assembly and annotation of Popillia japonica's genome with initial clues to its potential as an invasive pest.</title>
        <authorList>
            <person name="Cucini C."/>
            <person name="Boschi S."/>
            <person name="Funari R."/>
            <person name="Cardaioli E."/>
            <person name="Iannotti N."/>
            <person name="Marturano G."/>
            <person name="Paoli F."/>
            <person name="Bruttini M."/>
            <person name="Carapelli A."/>
            <person name="Frati F."/>
            <person name="Nardi F."/>
        </authorList>
    </citation>
    <scope>NUCLEOTIDE SEQUENCE [LARGE SCALE GENOMIC DNA]</scope>
    <source>
        <strain evidence="3">DMR45628</strain>
    </source>
</reference>
<dbReference type="SUPFAM" id="SSF56672">
    <property type="entry name" value="DNA/RNA polymerases"/>
    <property type="match status" value="1"/>
</dbReference>
<dbReference type="EMBL" id="JASPKY010000035">
    <property type="protein sequence ID" value="KAK9747005.1"/>
    <property type="molecule type" value="Genomic_DNA"/>
</dbReference>